<accession>A0ACA9PRM3</accession>
<evidence type="ECO:0000313" key="2">
    <source>
        <dbReference type="Proteomes" id="UP000789920"/>
    </source>
</evidence>
<proteinExistence type="predicted"/>
<keyword evidence="2" id="KW-1185">Reference proteome</keyword>
<reference evidence="1" key="1">
    <citation type="submission" date="2021-06" db="EMBL/GenBank/DDBJ databases">
        <authorList>
            <person name="Kallberg Y."/>
            <person name="Tangrot J."/>
            <person name="Rosling A."/>
        </authorList>
    </citation>
    <scope>NUCLEOTIDE SEQUENCE</scope>
    <source>
        <strain evidence="1">MA461A</strain>
    </source>
</reference>
<comment type="caution">
    <text evidence="1">The sequence shown here is derived from an EMBL/GenBank/DDBJ whole genome shotgun (WGS) entry which is preliminary data.</text>
</comment>
<feature type="non-terminal residue" evidence="1">
    <location>
        <position position="1"/>
    </location>
</feature>
<sequence>KYPNPALDNATTINKVTIQPDLLVANNPGEITGSATTETEITEDYIFAFVFVDQSEKILGENRITICDDGKTKYLTKEYNIDFTFGVPNFTLSDIIIAAIFNYKTNLTIACGYSPFS</sequence>
<evidence type="ECO:0000313" key="1">
    <source>
        <dbReference type="EMBL" id="CAG8713522.1"/>
    </source>
</evidence>
<name>A0ACA9PRM3_9GLOM</name>
<dbReference type="Proteomes" id="UP000789920">
    <property type="component" value="Unassembled WGS sequence"/>
</dbReference>
<gene>
    <name evidence="1" type="ORF">RPERSI_LOCUS10716</name>
</gene>
<dbReference type="EMBL" id="CAJVQC010021465">
    <property type="protein sequence ID" value="CAG8713522.1"/>
    <property type="molecule type" value="Genomic_DNA"/>
</dbReference>
<organism evidence="1 2">
    <name type="scientific">Racocetra persica</name>
    <dbReference type="NCBI Taxonomy" id="160502"/>
    <lineage>
        <taxon>Eukaryota</taxon>
        <taxon>Fungi</taxon>
        <taxon>Fungi incertae sedis</taxon>
        <taxon>Mucoromycota</taxon>
        <taxon>Glomeromycotina</taxon>
        <taxon>Glomeromycetes</taxon>
        <taxon>Diversisporales</taxon>
        <taxon>Gigasporaceae</taxon>
        <taxon>Racocetra</taxon>
    </lineage>
</organism>
<protein>
    <submittedName>
        <fullName evidence="1">17288_t:CDS:1</fullName>
    </submittedName>
</protein>